<organism evidence="2 3">
    <name type="scientific">Galerina marginata (strain CBS 339.88)</name>
    <dbReference type="NCBI Taxonomy" id="685588"/>
    <lineage>
        <taxon>Eukaryota</taxon>
        <taxon>Fungi</taxon>
        <taxon>Dikarya</taxon>
        <taxon>Basidiomycota</taxon>
        <taxon>Agaricomycotina</taxon>
        <taxon>Agaricomycetes</taxon>
        <taxon>Agaricomycetidae</taxon>
        <taxon>Agaricales</taxon>
        <taxon>Agaricineae</taxon>
        <taxon>Strophariaceae</taxon>
        <taxon>Galerina</taxon>
    </lineage>
</organism>
<keyword evidence="1" id="KW-1133">Transmembrane helix</keyword>
<feature type="transmembrane region" description="Helical" evidence="1">
    <location>
        <begin position="46"/>
        <end position="67"/>
    </location>
</feature>
<proteinExistence type="predicted"/>
<dbReference type="AlphaFoldDB" id="A0A067T987"/>
<sequence length="81" mass="9483">MGVVNVPLQSYLGWKVAVSFLHAFAIGSTLYRLTHRFRIRRLWWDDYIVCVPVVLNLAICIMVWIRFSRRGECGYPLILNV</sequence>
<dbReference type="Proteomes" id="UP000027222">
    <property type="component" value="Unassembled WGS sequence"/>
</dbReference>
<name>A0A067T987_GALM3</name>
<keyword evidence="1" id="KW-0472">Membrane</keyword>
<dbReference type="OrthoDB" id="3229610at2759"/>
<keyword evidence="3" id="KW-1185">Reference proteome</keyword>
<feature type="transmembrane region" description="Helical" evidence="1">
    <location>
        <begin position="12"/>
        <end position="34"/>
    </location>
</feature>
<protein>
    <submittedName>
        <fullName evidence="2">Uncharacterized protein</fullName>
    </submittedName>
</protein>
<evidence type="ECO:0000256" key="1">
    <source>
        <dbReference type="SAM" id="Phobius"/>
    </source>
</evidence>
<accession>A0A067T987</accession>
<dbReference type="HOGENOM" id="CLU_179470_1_0_1"/>
<evidence type="ECO:0000313" key="2">
    <source>
        <dbReference type="EMBL" id="KDR79716.1"/>
    </source>
</evidence>
<dbReference type="EMBL" id="KL142373">
    <property type="protein sequence ID" value="KDR79716.1"/>
    <property type="molecule type" value="Genomic_DNA"/>
</dbReference>
<evidence type="ECO:0000313" key="3">
    <source>
        <dbReference type="Proteomes" id="UP000027222"/>
    </source>
</evidence>
<reference evidence="3" key="1">
    <citation type="journal article" date="2014" name="Proc. Natl. Acad. Sci. U.S.A.">
        <title>Extensive sampling of basidiomycete genomes demonstrates inadequacy of the white-rot/brown-rot paradigm for wood decay fungi.</title>
        <authorList>
            <person name="Riley R."/>
            <person name="Salamov A.A."/>
            <person name="Brown D.W."/>
            <person name="Nagy L.G."/>
            <person name="Floudas D."/>
            <person name="Held B.W."/>
            <person name="Levasseur A."/>
            <person name="Lombard V."/>
            <person name="Morin E."/>
            <person name="Otillar R."/>
            <person name="Lindquist E.A."/>
            <person name="Sun H."/>
            <person name="LaButti K.M."/>
            <person name="Schmutz J."/>
            <person name="Jabbour D."/>
            <person name="Luo H."/>
            <person name="Baker S.E."/>
            <person name="Pisabarro A.G."/>
            <person name="Walton J.D."/>
            <person name="Blanchette R.A."/>
            <person name="Henrissat B."/>
            <person name="Martin F."/>
            <person name="Cullen D."/>
            <person name="Hibbett D.S."/>
            <person name="Grigoriev I.V."/>
        </authorList>
    </citation>
    <scope>NUCLEOTIDE SEQUENCE [LARGE SCALE GENOMIC DNA]</scope>
    <source>
        <strain evidence="3">CBS 339.88</strain>
    </source>
</reference>
<gene>
    <name evidence="2" type="ORF">GALMADRAFT_63033</name>
</gene>
<keyword evidence="1" id="KW-0812">Transmembrane</keyword>